<evidence type="ECO:0000313" key="3">
    <source>
        <dbReference type="Proteomes" id="UP001378960"/>
    </source>
</evidence>
<feature type="compositionally biased region" description="Polar residues" evidence="1">
    <location>
        <begin position="96"/>
        <end position="112"/>
    </location>
</feature>
<organism evidence="2 3">
    <name type="scientific">Pichia kluyveri</name>
    <name type="common">Yeast</name>
    <dbReference type="NCBI Taxonomy" id="36015"/>
    <lineage>
        <taxon>Eukaryota</taxon>
        <taxon>Fungi</taxon>
        <taxon>Dikarya</taxon>
        <taxon>Ascomycota</taxon>
        <taxon>Saccharomycotina</taxon>
        <taxon>Pichiomycetes</taxon>
        <taxon>Pichiales</taxon>
        <taxon>Pichiaceae</taxon>
        <taxon>Pichia</taxon>
    </lineage>
</organism>
<accession>A0AAV5R1D2</accession>
<gene>
    <name evidence="2" type="ORF">DAPK24_013630</name>
</gene>
<evidence type="ECO:0000313" key="2">
    <source>
        <dbReference type="EMBL" id="GMM44788.1"/>
    </source>
</evidence>
<dbReference type="Proteomes" id="UP001378960">
    <property type="component" value="Unassembled WGS sequence"/>
</dbReference>
<comment type="caution">
    <text evidence="2">The sequence shown here is derived from an EMBL/GenBank/DDBJ whole genome shotgun (WGS) entry which is preliminary data.</text>
</comment>
<reference evidence="2 3" key="1">
    <citation type="journal article" date="2023" name="Elife">
        <title>Identification of key yeast species and microbe-microbe interactions impacting larval growth of Drosophila in the wild.</title>
        <authorList>
            <person name="Mure A."/>
            <person name="Sugiura Y."/>
            <person name="Maeda R."/>
            <person name="Honda K."/>
            <person name="Sakurai N."/>
            <person name="Takahashi Y."/>
            <person name="Watada M."/>
            <person name="Katoh T."/>
            <person name="Gotoh A."/>
            <person name="Gotoh Y."/>
            <person name="Taniguchi I."/>
            <person name="Nakamura K."/>
            <person name="Hayashi T."/>
            <person name="Katayama T."/>
            <person name="Uemura T."/>
            <person name="Hattori Y."/>
        </authorList>
    </citation>
    <scope>NUCLEOTIDE SEQUENCE [LARGE SCALE GENOMIC DNA]</scope>
    <source>
        <strain evidence="2 3">PK-24</strain>
    </source>
</reference>
<evidence type="ECO:0000256" key="1">
    <source>
        <dbReference type="SAM" id="MobiDB-lite"/>
    </source>
</evidence>
<dbReference type="EMBL" id="BTGB01000001">
    <property type="protein sequence ID" value="GMM44788.1"/>
    <property type="molecule type" value="Genomic_DNA"/>
</dbReference>
<name>A0AAV5R1D2_PICKL</name>
<feature type="compositionally biased region" description="Acidic residues" evidence="1">
    <location>
        <begin position="78"/>
        <end position="88"/>
    </location>
</feature>
<protein>
    <recommendedName>
        <fullName evidence="4">Ubiquitin-like domain-containing protein</fullName>
    </recommendedName>
</protein>
<evidence type="ECO:0008006" key="4">
    <source>
        <dbReference type="Google" id="ProtNLM"/>
    </source>
</evidence>
<feature type="region of interest" description="Disordered" evidence="1">
    <location>
        <begin position="77"/>
        <end position="112"/>
    </location>
</feature>
<sequence length="182" mass="20638">MPPKKVIINTLILKLKRQSTTYMVEIPSDQTVSELKACLVNMINSTNGLKMDDSLKSLDENGELNVNDKIEIPNIALDESDSDSDDDSNLNTNSNRGQQVDIENSEAKSASTEINDKSRLRVSNDDIVLGIFTDTNDIYTSTVEPLNEDVDVKLENLNFQDFTPIAFKYKDEKFKFYKPRYD</sequence>
<keyword evidence="3" id="KW-1185">Reference proteome</keyword>
<proteinExistence type="predicted"/>
<dbReference type="AlphaFoldDB" id="A0AAV5R1D2"/>